<dbReference type="GO" id="GO:0031956">
    <property type="term" value="F:medium-chain fatty acid-CoA ligase activity"/>
    <property type="evidence" value="ECO:0007669"/>
    <property type="project" value="TreeGrafter"/>
</dbReference>
<evidence type="ECO:0000256" key="1">
    <source>
        <dbReference type="ARBA" id="ARBA00006432"/>
    </source>
</evidence>
<dbReference type="AlphaFoldDB" id="A0A9X7JSZ7"/>
<dbReference type="PANTHER" id="PTHR43201:SF5">
    <property type="entry name" value="MEDIUM-CHAIN ACYL-COA LIGASE ACSF2, MITOCHONDRIAL"/>
    <property type="match status" value="1"/>
</dbReference>
<organism evidence="4 5">
    <name type="scientific">Streptosporangium nondiastaticum</name>
    <dbReference type="NCBI Taxonomy" id="35764"/>
    <lineage>
        <taxon>Bacteria</taxon>
        <taxon>Bacillati</taxon>
        <taxon>Actinomycetota</taxon>
        <taxon>Actinomycetes</taxon>
        <taxon>Streptosporangiales</taxon>
        <taxon>Streptosporangiaceae</taxon>
        <taxon>Streptosporangium</taxon>
    </lineage>
</organism>
<dbReference type="PROSITE" id="PS00455">
    <property type="entry name" value="AMP_BINDING"/>
    <property type="match status" value="1"/>
</dbReference>
<evidence type="ECO:0000259" key="3">
    <source>
        <dbReference type="Pfam" id="PF00501"/>
    </source>
</evidence>
<dbReference type="InterPro" id="IPR042099">
    <property type="entry name" value="ANL_N_sf"/>
</dbReference>
<dbReference type="GO" id="GO:0006631">
    <property type="term" value="P:fatty acid metabolic process"/>
    <property type="evidence" value="ECO:0007669"/>
    <property type="project" value="TreeGrafter"/>
</dbReference>
<protein>
    <submittedName>
        <fullName evidence="4">Peptide synthase</fullName>
    </submittedName>
</protein>
<dbReference type="InterPro" id="IPR020845">
    <property type="entry name" value="AMP-binding_CS"/>
</dbReference>
<evidence type="ECO:0000313" key="5">
    <source>
        <dbReference type="Proteomes" id="UP000242427"/>
    </source>
</evidence>
<feature type="domain" description="AMP-dependent synthetase/ligase" evidence="3">
    <location>
        <begin position="66"/>
        <end position="444"/>
    </location>
</feature>
<dbReference type="SUPFAM" id="SSF56801">
    <property type="entry name" value="Acetyl-CoA synthetase-like"/>
    <property type="match status" value="1"/>
</dbReference>
<keyword evidence="5" id="KW-1185">Reference proteome</keyword>
<dbReference type="PANTHER" id="PTHR43201">
    <property type="entry name" value="ACYL-COA SYNTHETASE"/>
    <property type="match status" value="1"/>
</dbReference>
<dbReference type="EMBL" id="PXWG01000013">
    <property type="protein sequence ID" value="PSJ29131.1"/>
    <property type="molecule type" value="Genomic_DNA"/>
</dbReference>
<dbReference type="Proteomes" id="UP000242427">
    <property type="component" value="Unassembled WGS sequence"/>
</dbReference>
<name>A0A9X7JSZ7_9ACTN</name>
<dbReference type="Gene3D" id="3.40.50.12780">
    <property type="entry name" value="N-terminal domain of ligase-like"/>
    <property type="match status" value="1"/>
</dbReference>
<dbReference type="OrthoDB" id="812569at2"/>
<dbReference type="NCBIfam" id="NF006754">
    <property type="entry name" value="PRK09274.1"/>
    <property type="match status" value="1"/>
</dbReference>
<dbReference type="Pfam" id="PF00501">
    <property type="entry name" value="AMP-binding"/>
    <property type="match status" value="1"/>
</dbReference>
<evidence type="ECO:0000313" key="4">
    <source>
        <dbReference type="EMBL" id="PSJ29131.1"/>
    </source>
</evidence>
<comment type="caution">
    <text evidence="4">The sequence shown here is derived from an EMBL/GenBank/DDBJ whole genome shotgun (WGS) entry which is preliminary data.</text>
</comment>
<proteinExistence type="inferred from homology"/>
<dbReference type="InterPro" id="IPR000873">
    <property type="entry name" value="AMP-dep_synth/lig_dom"/>
</dbReference>
<evidence type="ECO:0000256" key="2">
    <source>
        <dbReference type="ARBA" id="ARBA00022598"/>
    </source>
</evidence>
<reference evidence="4 5" key="1">
    <citation type="submission" date="2018-03" db="EMBL/GenBank/DDBJ databases">
        <title>Chitinolytic properties of Streptosporangium nondiastaticum TBG75A20.</title>
        <authorList>
            <person name="Gayathri V."/>
            <person name="Shiburaj S."/>
        </authorList>
    </citation>
    <scope>NUCLEOTIDE SEQUENCE [LARGE SCALE GENOMIC DNA]</scope>
    <source>
        <strain evidence="4 5">TBG75A20</strain>
    </source>
</reference>
<keyword evidence="2" id="KW-0436">Ligase</keyword>
<comment type="similarity">
    <text evidence="1">Belongs to the ATP-dependent AMP-binding enzyme family.</text>
</comment>
<accession>A0A9X7JSZ7</accession>
<gene>
    <name evidence="4" type="ORF">B7P34_08410</name>
</gene>
<sequence>MDAALAACPGAVVSARRSSAAGRRAAPGHQRRARLPCGNSRISRRGRGQLMAGADLLHAVEGLAGDRPEAVAQYHPVGRGRYEAVTYHRLREGFDYYAAALARAGVVPGMRACLMVPPGPDLTAVMGALTRLGAVPVLIDPGLAPAAVRSALAETRPQAFIGVAKAHVARLLLGWGRGTVRLPLLVGAGPAFLGAPLRRLRGTTGISGPSGNAEGREAPGLVAFTSGSTGPPKPASYNPGNLMAQFRMAGHMAGLPPGTVALSTLPPFSLAGSAMGLSMVVPDMNFLRPASADPAVLAGEICRFDVAAVFASPVVLERLSAYCAQHSRLLKPVRTVLSGGASLAPRTAEKLLACLPAQARLLSCYGATESMPISVLGHHDLLGDARCGSRRGWGSCVGVPLPDNNVRIIRIANGPIAEWDYSLLVAPGEIGEITVAGPGTSSAYDGQPQNTALAKIRDGKQIVHRMGDAGRFDEQGRLWFCGRVSQRVRTAHGEVFTEQAEAVANTVPGVRRCGLVGTGPAGTQLPVLCVETERRLRGAQRRKAVTDTLALMQGIPHLAGIKQVLFHPGLPVDIRHNSKINHPALAVWAARKIRG</sequence>